<evidence type="ECO:0008006" key="3">
    <source>
        <dbReference type="Google" id="ProtNLM"/>
    </source>
</evidence>
<sequence length="161" mass="18496">MSPTLLIPVIEDVIKAVEKKIRKTHIGLNKLTVIEDVIKAVEKKIRKTHIGLNKLTPVYLTVCTFTDDLMISAPTERSLQKNAFTDDLMISAPTERSLQKNLKIWEEEVKKKSSKVNIWKTKVVVIGKENKQPNIKISQEKIDQLNENKYLGTWLEREGNM</sequence>
<keyword evidence="2" id="KW-1185">Reference proteome</keyword>
<comment type="caution">
    <text evidence="1">The sequence shown here is derived from an EMBL/GenBank/DDBJ whole genome shotgun (WGS) entry which is preliminary data.</text>
</comment>
<organism evidence="1 2">
    <name type="scientific">Popillia japonica</name>
    <name type="common">Japanese beetle</name>
    <dbReference type="NCBI Taxonomy" id="7064"/>
    <lineage>
        <taxon>Eukaryota</taxon>
        <taxon>Metazoa</taxon>
        <taxon>Ecdysozoa</taxon>
        <taxon>Arthropoda</taxon>
        <taxon>Hexapoda</taxon>
        <taxon>Insecta</taxon>
        <taxon>Pterygota</taxon>
        <taxon>Neoptera</taxon>
        <taxon>Endopterygota</taxon>
        <taxon>Coleoptera</taxon>
        <taxon>Polyphaga</taxon>
        <taxon>Scarabaeiformia</taxon>
        <taxon>Scarabaeidae</taxon>
        <taxon>Rutelinae</taxon>
        <taxon>Popillia</taxon>
    </lineage>
</organism>
<proteinExistence type="predicted"/>
<dbReference type="Proteomes" id="UP001458880">
    <property type="component" value="Unassembled WGS sequence"/>
</dbReference>
<reference evidence="1 2" key="1">
    <citation type="journal article" date="2024" name="BMC Genomics">
        <title>De novo assembly and annotation of Popillia japonica's genome with initial clues to its potential as an invasive pest.</title>
        <authorList>
            <person name="Cucini C."/>
            <person name="Boschi S."/>
            <person name="Funari R."/>
            <person name="Cardaioli E."/>
            <person name="Iannotti N."/>
            <person name="Marturano G."/>
            <person name="Paoli F."/>
            <person name="Bruttini M."/>
            <person name="Carapelli A."/>
            <person name="Frati F."/>
            <person name="Nardi F."/>
        </authorList>
    </citation>
    <scope>NUCLEOTIDE SEQUENCE [LARGE SCALE GENOMIC DNA]</scope>
    <source>
        <strain evidence="1">DMR45628</strain>
    </source>
</reference>
<accession>A0AAW1JI63</accession>
<dbReference type="PANTHER" id="PTHR47027:SF20">
    <property type="entry name" value="REVERSE TRANSCRIPTASE-LIKE PROTEIN WITH RNA-DIRECTED DNA POLYMERASE DOMAIN"/>
    <property type="match status" value="1"/>
</dbReference>
<name>A0AAW1JI63_POPJA</name>
<dbReference type="EMBL" id="JASPKY010000362">
    <property type="protein sequence ID" value="KAK9703860.1"/>
    <property type="molecule type" value="Genomic_DNA"/>
</dbReference>
<dbReference type="AlphaFoldDB" id="A0AAW1JI63"/>
<evidence type="ECO:0000313" key="2">
    <source>
        <dbReference type="Proteomes" id="UP001458880"/>
    </source>
</evidence>
<gene>
    <name evidence="1" type="ORF">QE152_g29049</name>
</gene>
<protein>
    <recommendedName>
        <fullName evidence="3">Reverse transcriptase domain-containing protein</fullName>
    </recommendedName>
</protein>
<dbReference type="PANTHER" id="PTHR47027">
    <property type="entry name" value="REVERSE TRANSCRIPTASE DOMAIN-CONTAINING PROTEIN"/>
    <property type="match status" value="1"/>
</dbReference>
<evidence type="ECO:0000313" key="1">
    <source>
        <dbReference type="EMBL" id="KAK9703860.1"/>
    </source>
</evidence>